<dbReference type="Pfam" id="PF02627">
    <property type="entry name" value="CMD"/>
    <property type="match status" value="1"/>
</dbReference>
<dbReference type="KEGG" id="mcad:Pan265_24160"/>
<gene>
    <name evidence="2" type="ORF">Pan265_24160</name>
</gene>
<feature type="domain" description="Carboxymuconolactone decarboxylase-like" evidence="1">
    <location>
        <begin position="46"/>
        <end position="118"/>
    </location>
</feature>
<evidence type="ECO:0000313" key="3">
    <source>
        <dbReference type="Proteomes" id="UP000320386"/>
    </source>
</evidence>
<dbReference type="GO" id="GO:0051920">
    <property type="term" value="F:peroxiredoxin activity"/>
    <property type="evidence" value="ECO:0007669"/>
    <property type="project" value="InterPro"/>
</dbReference>
<dbReference type="EMBL" id="CP036280">
    <property type="protein sequence ID" value="QDU72546.1"/>
    <property type="molecule type" value="Genomic_DNA"/>
</dbReference>
<dbReference type="InterPro" id="IPR003779">
    <property type="entry name" value="CMD-like"/>
</dbReference>
<name>A0A518BZZ6_9BACT</name>
<sequence>MARITPVQVAQAQGNTKQLLEGVQKGLGMVPNMMKTMAQSSAALGAYLNFSQALATALNPRLREQIALAVAGINNCSYCASAHTALGSKAGVDNTELAANLQGRSEDPKTQAALRFARAIVIKQGWVSDDELADIREAGYADQQIVEIVAVVALNLFTNYFNHVADTEIDFPVVETADAAA</sequence>
<dbReference type="PANTHER" id="PTHR35446:SF3">
    <property type="entry name" value="CMD DOMAIN-CONTAINING PROTEIN"/>
    <property type="match status" value="1"/>
</dbReference>
<dbReference type="AlphaFoldDB" id="A0A518BZZ6"/>
<keyword evidence="3" id="KW-1185">Reference proteome</keyword>
<dbReference type="InterPro" id="IPR010195">
    <property type="entry name" value="Uncharacterised_peroxidase-rel"/>
</dbReference>
<accession>A0A518BZZ6</accession>
<dbReference type="NCBIfam" id="TIGR01926">
    <property type="entry name" value="peroxid_rel"/>
    <property type="match status" value="1"/>
</dbReference>
<dbReference type="NCBIfam" id="TIGR00778">
    <property type="entry name" value="ahpD_dom"/>
    <property type="match status" value="1"/>
</dbReference>
<dbReference type="Proteomes" id="UP000320386">
    <property type="component" value="Chromosome"/>
</dbReference>
<dbReference type="SUPFAM" id="SSF69118">
    <property type="entry name" value="AhpD-like"/>
    <property type="match status" value="1"/>
</dbReference>
<evidence type="ECO:0000259" key="1">
    <source>
        <dbReference type="Pfam" id="PF02627"/>
    </source>
</evidence>
<evidence type="ECO:0000313" key="2">
    <source>
        <dbReference type="EMBL" id="QDU72546.1"/>
    </source>
</evidence>
<reference evidence="2 3" key="1">
    <citation type="submission" date="2019-02" db="EMBL/GenBank/DDBJ databases">
        <title>Deep-cultivation of Planctomycetes and their phenomic and genomic characterization uncovers novel biology.</title>
        <authorList>
            <person name="Wiegand S."/>
            <person name="Jogler M."/>
            <person name="Boedeker C."/>
            <person name="Pinto D."/>
            <person name="Vollmers J."/>
            <person name="Rivas-Marin E."/>
            <person name="Kohn T."/>
            <person name="Peeters S.H."/>
            <person name="Heuer A."/>
            <person name="Rast P."/>
            <person name="Oberbeckmann S."/>
            <person name="Bunk B."/>
            <person name="Jeske O."/>
            <person name="Meyerdierks A."/>
            <person name="Storesund J.E."/>
            <person name="Kallscheuer N."/>
            <person name="Luecker S."/>
            <person name="Lage O.M."/>
            <person name="Pohl T."/>
            <person name="Merkel B.J."/>
            <person name="Hornburger P."/>
            <person name="Mueller R.-W."/>
            <person name="Bruemmer F."/>
            <person name="Labrenz M."/>
            <person name="Spormann A.M."/>
            <person name="Op den Camp H."/>
            <person name="Overmann J."/>
            <person name="Amann R."/>
            <person name="Jetten M.S.M."/>
            <person name="Mascher T."/>
            <person name="Medema M.H."/>
            <person name="Devos D.P."/>
            <person name="Kaster A.-K."/>
            <person name="Ovreas L."/>
            <person name="Rohde M."/>
            <person name="Galperin M.Y."/>
            <person name="Jogler C."/>
        </authorList>
    </citation>
    <scope>NUCLEOTIDE SEQUENCE [LARGE SCALE GENOMIC DNA]</scope>
    <source>
        <strain evidence="2 3">Pan265</strain>
    </source>
</reference>
<dbReference type="InterPro" id="IPR029032">
    <property type="entry name" value="AhpD-like"/>
</dbReference>
<dbReference type="RefSeq" id="WP_145446721.1">
    <property type="nucleotide sequence ID" value="NZ_CP036280.1"/>
</dbReference>
<dbReference type="PANTHER" id="PTHR35446">
    <property type="entry name" value="SI:CH211-175M2.5"/>
    <property type="match status" value="1"/>
</dbReference>
<proteinExistence type="predicted"/>
<dbReference type="InterPro" id="IPR004675">
    <property type="entry name" value="AhpD_core"/>
</dbReference>
<organism evidence="2 3">
    <name type="scientific">Mucisphaera calidilacus</name>
    <dbReference type="NCBI Taxonomy" id="2527982"/>
    <lineage>
        <taxon>Bacteria</taxon>
        <taxon>Pseudomonadati</taxon>
        <taxon>Planctomycetota</taxon>
        <taxon>Phycisphaerae</taxon>
        <taxon>Phycisphaerales</taxon>
        <taxon>Phycisphaeraceae</taxon>
        <taxon>Mucisphaera</taxon>
    </lineage>
</organism>
<dbReference type="Gene3D" id="1.20.1290.10">
    <property type="entry name" value="AhpD-like"/>
    <property type="match status" value="1"/>
</dbReference>
<dbReference type="OrthoDB" id="9801997at2"/>
<protein>
    <submittedName>
        <fullName evidence="2">Carboxymuconolactone decarboxylase family protein</fullName>
    </submittedName>
</protein>